<organism evidence="2 3">
    <name type="scientific">Labeo rohita</name>
    <name type="common">Indian major carp</name>
    <name type="synonym">Cyprinus rohita</name>
    <dbReference type="NCBI Taxonomy" id="84645"/>
    <lineage>
        <taxon>Eukaryota</taxon>
        <taxon>Metazoa</taxon>
        <taxon>Chordata</taxon>
        <taxon>Craniata</taxon>
        <taxon>Vertebrata</taxon>
        <taxon>Euteleostomi</taxon>
        <taxon>Actinopterygii</taxon>
        <taxon>Neopterygii</taxon>
        <taxon>Teleostei</taxon>
        <taxon>Ostariophysi</taxon>
        <taxon>Cypriniformes</taxon>
        <taxon>Cyprinidae</taxon>
        <taxon>Labeoninae</taxon>
        <taxon>Labeonini</taxon>
        <taxon>Labeo</taxon>
    </lineage>
</organism>
<dbReference type="Proteomes" id="UP000290572">
    <property type="component" value="Unassembled WGS sequence"/>
</dbReference>
<reference evidence="2 3" key="1">
    <citation type="submission" date="2018-03" db="EMBL/GenBank/DDBJ databases">
        <title>Draft genome sequence of Rohu Carp (Labeo rohita).</title>
        <authorList>
            <person name="Das P."/>
            <person name="Kushwaha B."/>
            <person name="Joshi C.G."/>
            <person name="Kumar D."/>
            <person name="Nagpure N.S."/>
            <person name="Sahoo L."/>
            <person name="Das S.P."/>
            <person name="Bit A."/>
            <person name="Patnaik S."/>
            <person name="Meher P.K."/>
            <person name="Jayasankar P."/>
            <person name="Koringa P.G."/>
            <person name="Patel N.V."/>
            <person name="Hinsu A.T."/>
            <person name="Kumar R."/>
            <person name="Pandey M."/>
            <person name="Agarwal S."/>
            <person name="Srivastava S."/>
            <person name="Singh M."/>
            <person name="Iquebal M.A."/>
            <person name="Jaiswal S."/>
            <person name="Angadi U.B."/>
            <person name="Kumar N."/>
            <person name="Raza M."/>
            <person name="Shah T.M."/>
            <person name="Rai A."/>
            <person name="Jena J.K."/>
        </authorList>
    </citation>
    <scope>NUCLEOTIDE SEQUENCE [LARGE SCALE GENOMIC DNA]</scope>
    <source>
        <strain evidence="2">DASCIFA01</strain>
        <tissue evidence="2">Testis</tissue>
    </source>
</reference>
<evidence type="ECO:0000313" key="3">
    <source>
        <dbReference type="Proteomes" id="UP000290572"/>
    </source>
</evidence>
<keyword evidence="3" id="KW-1185">Reference proteome</keyword>
<name>A0A498LQE9_LABRO</name>
<evidence type="ECO:0000256" key="1">
    <source>
        <dbReference type="ARBA" id="ARBA00009403"/>
    </source>
</evidence>
<dbReference type="GO" id="GO:0004866">
    <property type="term" value="F:endopeptidase inhibitor activity"/>
    <property type="evidence" value="ECO:0007669"/>
    <property type="project" value="InterPro"/>
</dbReference>
<accession>A0A498LQE9</accession>
<protein>
    <submittedName>
        <fullName evidence="2">Cystatin-B-like protein</fullName>
    </submittedName>
</protein>
<dbReference type="STRING" id="84645.A0A498LQE9"/>
<sequence>MSRIVGGPSEEQPATPEVQKICNEMKHEAEKKAGKKFDVFVAKSFTTQALALEPTLVASSIRSLQKPEAFKTYMRSDRFHIKEAHRILISRPL</sequence>
<dbReference type="Gene3D" id="3.10.450.10">
    <property type="match status" value="1"/>
</dbReference>
<comment type="similarity">
    <text evidence="1">Belongs to the cystatin family.</text>
</comment>
<dbReference type="InterPro" id="IPR046350">
    <property type="entry name" value="Cystatin_sf"/>
</dbReference>
<gene>
    <name evidence="2" type="ORF">ROHU_010869</name>
</gene>
<dbReference type="EMBL" id="QBIY01013193">
    <property type="protein sequence ID" value="RXN10629.1"/>
    <property type="molecule type" value="Genomic_DNA"/>
</dbReference>
<proteinExistence type="inferred from homology"/>
<dbReference type="PRINTS" id="PR00295">
    <property type="entry name" value="STEFINA"/>
</dbReference>
<dbReference type="InterPro" id="IPR001713">
    <property type="entry name" value="Prot_inh_stefin"/>
</dbReference>
<evidence type="ECO:0000313" key="2">
    <source>
        <dbReference type="EMBL" id="RXN10629.1"/>
    </source>
</evidence>
<dbReference type="SUPFAM" id="SSF54403">
    <property type="entry name" value="Cystatin/monellin"/>
    <property type="match status" value="1"/>
</dbReference>
<dbReference type="AlphaFoldDB" id="A0A498LQE9"/>
<comment type="caution">
    <text evidence="2">The sequence shown here is derived from an EMBL/GenBank/DDBJ whole genome shotgun (WGS) entry which is preliminary data.</text>
</comment>